<dbReference type="GO" id="GO:0003676">
    <property type="term" value="F:nucleic acid binding"/>
    <property type="evidence" value="ECO:0007669"/>
    <property type="project" value="InterPro"/>
</dbReference>
<feature type="non-terminal residue" evidence="1">
    <location>
        <position position="129"/>
    </location>
</feature>
<proteinExistence type="predicted"/>
<reference evidence="1" key="1">
    <citation type="submission" date="2014-05" db="EMBL/GenBank/DDBJ databases">
        <authorList>
            <person name="Chronopoulou M."/>
        </authorList>
    </citation>
    <scope>NUCLEOTIDE SEQUENCE</scope>
    <source>
        <tissue evidence="1">Whole organism</tissue>
    </source>
</reference>
<evidence type="ECO:0000313" key="1">
    <source>
        <dbReference type="EMBL" id="CDW25271.1"/>
    </source>
</evidence>
<sequence>MEEISEFHTRLFTQGAIKNVDGKSLVRVERPLLTLAMKETHIFRCQTILNYFELLFFTLFTTNSPDANLLDYNFWIYIEWKGYSVRHPSIRTFKATVSQHWDAMTEDYYIHRGCQAFRRHLEAIITAKG</sequence>
<dbReference type="Gene3D" id="3.30.420.10">
    <property type="entry name" value="Ribonuclease H-like superfamily/Ribonuclease H"/>
    <property type="match status" value="1"/>
</dbReference>
<dbReference type="AlphaFoldDB" id="A0A0K2TIC4"/>
<dbReference type="InterPro" id="IPR036397">
    <property type="entry name" value="RNaseH_sf"/>
</dbReference>
<accession>A0A0K2TIC4</accession>
<organism evidence="1">
    <name type="scientific">Lepeophtheirus salmonis</name>
    <name type="common">Salmon louse</name>
    <name type="synonym">Caligus salmonis</name>
    <dbReference type="NCBI Taxonomy" id="72036"/>
    <lineage>
        <taxon>Eukaryota</taxon>
        <taxon>Metazoa</taxon>
        <taxon>Ecdysozoa</taxon>
        <taxon>Arthropoda</taxon>
        <taxon>Crustacea</taxon>
        <taxon>Multicrustacea</taxon>
        <taxon>Hexanauplia</taxon>
        <taxon>Copepoda</taxon>
        <taxon>Siphonostomatoida</taxon>
        <taxon>Caligidae</taxon>
        <taxon>Lepeophtheirus</taxon>
    </lineage>
</organism>
<name>A0A0K2TIC4_LEPSM</name>
<dbReference type="EMBL" id="HACA01007910">
    <property type="protein sequence ID" value="CDW25271.1"/>
    <property type="molecule type" value="Transcribed_RNA"/>
</dbReference>
<protein>
    <submittedName>
        <fullName evidence="1">Uncharacterized protein</fullName>
    </submittedName>
</protein>